<dbReference type="InterPro" id="IPR023346">
    <property type="entry name" value="Lysozyme-like_dom_sf"/>
</dbReference>
<dbReference type="RefSeq" id="WP_258818251.1">
    <property type="nucleotide sequence ID" value="NZ_JANUGW010000015.1"/>
</dbReference>
<gene>
    <name evidence="1" type="ORF">NX784_18950</name>
</gene>
<name>A0ABT1ZUX1_9BURK</name>
<reference evidence="1 2" key="1">
    <citation type="submission" date="2022-08" db="EMBL/GenBank/DDBJ databases">
        <title>Reclassification of Massilia species as members of the genera Telluria, Duganella, Pseudoduganella, Mokoshia gen. nov. and Zemynaea gen. nov. using orthogonal and non-orthogonal genome-based approaches.</title>
        <authorList>
            <person name="Bowman J.P."/>
        </authorList>
    </citation>
    <scope>NUCLEOTIDE SEQUENCE [LARGE SCALE GENOMIC DNA]</scope>
    <source>
        <strain evidence="1 2">JCM 31316</strain>
    </source>
</reference>
<dbReference type="SUPFAM" id="SSF53955">
    <property type="entry name" value="Lysozyme-like"/>
    <property type="match status" value="1"/>
</dbReference>
<dbReference type="Proteomes" id="UP001204151">
    <property type="component" value="Unassembled WGS sequence"/>
</dbReference>
<accession>A0ABT1ZUX1</accession>
<organism evidence="1 2">
    <name type="scientific">Massilia pinisoli</name>
    <dbReference type="NCBI Taxonomy" id="1772194"/>
    <lineage>
        <taxon>Bacteria</taxon>
        <taxon>Pseudomonadati</taxon>
        <taxon>Pseudomonadota</taxon>
        <taxon>Betaproteobacteria</taxon>
        <taxon>Burkholderiales</taxon>
        <taxon>Oxalobacteraceae</taxon>
        <taxon>Telluria group</taxon>
        <taxon>Massilia</taxon>
    </lineage>
</organism>
<evidence type="ECO:0000313" key="1">
    <source>
        <dbReference type="EMBL" id="MCS0583675.1"/>
    </source>
</evidence>
<dbReference type="Gene3D" id="1.10.530.10">
    <property type="match status" value="1"/>
</dbReference>
<evidence type="ECO:0000313" key="2">
    <source>
        <dbReference type="Proteomes" id="UP001204151"/>
    </source>
</evidence>
<dbReference type="EMBL" id="JANUGW010000015">
    <property type="protein sequence ID" value="MCS0583675.1"/>
    <property type="molecule type" value="Genomic_DNA"/>
</dbReference>
<comment type="caution">
    <text evidence="1">The sequence shown here is derived from an EMBL/GenBank/DDBJ whole genome shotgun (WGS) entry which is preliminary data.</text>
</comment>
<protein>
    <submittedName>
        <fullName evidence="1">Lytic transglycosylase domain-containing protein</fullName>
    </submittedName>
</protein>
<proteinExistence type="predicted"/>
<keyword evidence="2" id="KW-1185">Reference proteome</keyword>
<sequence length="187" mass="20923">MTTKEGDMADRTVPQQSSALACPAPVARLREIHRLVHDNNRSGLPDSVIVCQIYMESRFDACAQPAGSSARGLMQVLKVANRELFRLDNLCKPPAERCTEPALYAAADAFHDSPAFIDEATNIRTGTRYLQVLIDRARREKRPDPVAEAYMDYRGVRNGIYYRKIRAAAERLARDPDDIEALQAMTA</sequence>
<dbReference type="PROSITE" id="PS51257">
    <property type="entry name" value="PROKAR_LIPOPROTEIN"/>
    <property type="match status" value="1"/>
</dbReference>